<protein>
    <submittedName>
        <fullName evidence="1">Phospholipid-transporting ATPase 1</fullName>
    </submittedName>
</protein>
<comment type="caution">
    <text evidence="1">The sequence shown here is derived from an EMBL/GenBank/DDBJ whole genome shotgun (WGS) entry which is preliminary data.</text>
</comment>
<gene>
    <name evidence="1" type="ORF">LOK49_LG02G01732</name>
</gene>
<name>A0ACC0ITL6_9ERIC</name>
<accession>A0ACC0ITL6</accession>
<organism evidence="1 2">
    <name type="scientific">Camellia lanceoleosa</name>
    <dbReference type="NCBI Taxonomy" id="1840588"/>
    <lineage>
        <taxon>Eukaryota</taxon>
        <taxon>Viridiplantae</taxon>
        <taxon>Streptophyta</taxon>
        <taxon>Embryophyta</taxon>
        <taxon>Tracheophyta</taxon>
        <taxon>Spermatophyta</taxon>
        <taxon>Magnoliopsida</taxon>
        <taxon>eudicotyledons</taxon>
        <taxon>Gunneridae</taxon>
        <taxon>Pentapetalae</taxon>
        <taxon>asterids</taxon>
        <taxon>Ericales</taxon>
        <taxon>Theaceae</taxon>
        <taxon>Camellia</taxon>
    </lineage>
</organism>
<sequence length="179" mass="20562">MTAPMITQSSPEKISMTAPMVMKEVEDKEKKMMTMQFILPEKYRKTEEELRPVDKRAVIREKGERKYGVVKFGGMVTENVVVKKVEELRKGYTLFTGFTLTTAITEWSSVLYSIIYTSFPTIFVGILDKDLSRMTLLRAIVRLAQTGLFWLCLLGIPIKALIPRFVVKNFVQYYGADDI</sequence>
<keyword evidence="2" id="KW-1185">Reference proteome</keyword>
<reference evidence="1 2" key="1">
    <citation type="journal article" date="2022" name="Plant J.">
        <title>Chromosome-level genome of Camellia lanceoleosa provides a valuable resource for understanding genome evolution and self-incompatibility.</title>
        <authorList>
            <person name="Gong W."/>
            <person name="Xiao S."/>
            <person name="Wang L."/>
            <person name="Liao Z."/>
            <person name="Chang Y."/>
            <person name="Mo W."/>
            <person name="Hu G."/>
            <person name="Li W."/>
            <person name="Zhao G."/>
            <person name="Zhu H."/>
            <person name="Hu X."/>
            <person name="Ji K."/>
            <person name="Xiang X."/>
            <person name="Song Q."/>
            <person name="Yuan D."/>
            <person name="Jin S."/>
            <person name="Zhang L."/>
        </authorList>
    </citation>
    <scope>NUCLEOTIDE SEQUENCE [LARGE SCALE GENOMIC DNA]</scope>
    <source>
        <strain evidence="1">SQ_2022a</strain>
    </source>
</reference>
<evidence type="ECO:0000313" key="2">
    <source>
        <dbReference type="Proteomes" id="UP001060215"/>
    </source>
</evidence>
<dbReference type="EMBL" id="CM045760">
    <property type="protein sequence ID" value="KAI8028609.1"/>
    <property type="molecule type" value="Genomic_DNA"/>
</dbReference>
<dbReference type="Proteomes" id="UP001060215">
    <property type="component" value="Chromosome 3"/>
</dbReference>
<proteinExistence type="predicted"/>
<evidence type="ECO:0000313" key="1">
    <source>
        <dbReference type="EMBL" id="KAI8028609.1"/>
    </source>
</evidence>